<dbReference type="InterPro" id="IPR012932">
    <property type="entry name" value="VKOR"/>
</dbReference>
<evidence type="ECO:0000256" key="8">
    <source>
        <dbReference type="ARBA" id="ARBA00023157"/>
    </source>
</evidence>
<keyword evidence="5" id="KW-1133">Transmembrane helix</keyword>
<dbReference type="AlphaFoldDB" id="A0A426ZAB4"/>
<dbReference type="Pfam" id="PF07884">
    <property type="entry name" value="VKOR"/>
    <property type="match status" value="1"/>
</dbReference>
<organism evidence="11 12">
    <name type="scientific">Ensete ventricosum</name>
    <name type="common">Abyssinian banana</name>
    <name type="synonym">Musa ensete</name>
    <dbReference type="NCBI Taxonomy" id="4639"/>
    <lineage>
        <taxon>Eukaryota</taxon>
        <taxon>Viridiplantae</taxon>
        <taxon>Streptophyta</taxon>
        <taxon>Embryophyta</taxon>
        <taxon>Tracheophyta</taxon>
        <taxon>Spermatophyta</taxon>
        <taxon>Magnoliopsida</taxon>
        <taxon>Liliopsida</taxon>
        <taxon>Zingiberales</taxon>
        <taxon>Musaceae</taxon>
        <taxon>Ensete</taxon>
    </lineage>
</organism>
<reference evidence="11 12" key="1">
    <citation type="journal article" date="2014" name="Agronomy (Basel)">
        <title>A Draft Genome Sequence for Ensete ventricosum, the Drought-Tolerant Tree Against Hunger.</title>
        <authorList>
            <person name="Harrison J."/>
            <person name="Moore K.A."/>
            <person name="Paszkiewicz K."/>
            <person name="Jones T."/>
            <person name="Grant M."/>
            <person name="Ambacheew D."/>
            <person name="Muzemil S."/>
            <person name="Studholme D.J."/>
        </authorList>
    </citation>
    <scope>NUCLEOTIDE SEQUENCE [LARGE SCALE GENOMIC DNA]</scope>
</reference>
<comment type="caution">
    <text evidence="11">The sequence shown here is derived from an EMBL/GenBank/DDBJ whole genome shotgun (WGS) entry which is preliminary data.</text>
</comment>
<gene>
    <name evidence="11" type="ORF">B296_00026097</name>
</gene>
<evidence type="ECO:0000256" key="7">
    <source>
        <dbReference type="ARBA" id="ARBA00023136"/>
    </source>
</evidence>
<keyword evidence="8" id="KW-1015">Disulfide bond</keyword>
<evidence type="ECO:0000256" key="6">
    <source>
        <dbReference type="ARBA" id="ARBA00023002"/>
    </source>
</evidence>
<evidence type="ECO:0000259" key="10">
    <source>
        <dbReference type="Pfam" id="PF07884"/>
    </source>
</evidence>
<dbReference type="GO" id="GO:0016020">
    <property type="term" value="C:membrane"/>
    <property type="evidence" value="ECO:0007669"/>
    <property type="project" value="UniProtKB-SubCell"/>
</dbReference>
<evidence type="ECO:0000313" key="11">
    <source>
        <dbReference type="EMBL" id="RRT60914.1"/>
    </source>
</evidence>
<feature type="domain" description="Vitamin K epoxide reductase" evidence="10">
    <location>
        <begin position="189"/>
        <end position="240"/>
    </location>
</feature>
<dbReference type="GO" id="GO:0048038">
    <property type="term" value="F:quinone binding"/>
    <property type="evidence" value="ECO:0007669"/>
    <property type="project" value="UniProtKB-KW"/>
</dbReference>
<dbReference type="GO" id="GO:0016491">
    <property type="term" value="F:oxidoreductase activity"/>
    <property type="evidence" value="ECO:0007669"/>
    <property type="project" value="UniProtKB-KW"/>
</dbReference>
<sequence length="264" mass="27756">MSHSGGGGAITFFCYHRIVDGGVVLDSVEVGGRRAGGGSDERAADYAKPSPCPGHFTGSACWVLAVGAEGELRLEGAKMCSHVPVGEAAVGDFPSRWRASLSPSQSPVLRCPVSPPASRHATRSPCSLSLGLSFSISRSGGLLFVVYTRIVMQRAVRVWRIRCRAEPSSQGEPEPPLEPSLWGIPTSTWSAGLGALGFLETGYLTYLKFSGAEAFCPVGGASCSDVLNSDYSSVFGSLLGLPSVSICPFAWLLVDPSRVVFPRS</sequence>
<dbReference type="EMBL" id="AMZH03007603">
    <property type="protein sequence ID" value="RRT60914.1"/>
    <property type="molecule type" value="Genomic_DNA"/>
</dbReference>
<dbReference type="InterPro" id="IPR038354">
    <property type="entry name" value="VKOR_sf"/>
</dbReference>
<dbReference type="PANTHER" id="PTHR34573:SF1">
    <property type="entry name" value="VITAMIN K EPOXIDE REDUCTASE DOMAIN-CONTAINING PROTEIN"/>
    <property type="match status" value="1"/>
</dbReference>
<evidence type="ECO:0000256" key="3">
    <source>
        <dbReference type="ARBA" id="ARBA00022692"/>
    </source>
</evidence>
<dbReference type="Gene3D" id="1.20.1440.130">
    <property type="entry name" value="VKOR domain"/>
    <property type="match status" value="1"/>
</dbReference>
<dbReference type="PANTHER" id="PTHR34573">
    <property type="entry name" value="VKC DOMAIN-CONTAINING PROTEIN"/>
    <property type="match status" value="1"/>
</dbReference>
<evidence type="ECO:0000256" key="4">
    <source>
        <dbReference type="ARBA" id="ARBA00022719"/>
    </source>
</evidence>
<keyword evidence="9" id="KW-0676">Redox-active center</keyword>
<evidence type="ECO:0000256" key="5">
    <source>
        <dbReference type="ARBA" id="ARBA00022989"/>
    </source>
</evidence>
<keyword evidence="7" id="KW-0472">Membrane</keyword>
<evidence type="ECO:0000256" key="2">
    <source>
        <dbReference type="ARBA" id="ARBA00006214"/>
    </source>
</evidence>
<name>A0A426ZAB4_ENSVE</name>
<dbReference type="Proteomes" id="UP000287651">
    <property type="component" value="Unassembled WGS sequence"/>
</dbReference>
<keyword evidence="6" id="KW-0560">Oxidoreductase</keyword>
<protein>
    <recommendedName>
        <fullName evidence="10">Vitamin K epoxide reductase domain-containing protein</fullName>
    </recommendedName>
</protein>
<keyword evidence="3" id="KW-0812">Transmembrane</keyword>
<evidence type="ECO:0000313" key="12">
    <source>
        <dbReference type="Proteomes" id="UP000287651"/>
    </source>
</evidence>
<comment type="subcellular location">
    <subcellularLocation>
        <location evidence="1">Membrane</location>
        <topology evidence="1">Multi-pass membrane protein</topology>
    </subcellularLocation>
</comment>
<evidence type="ECO:0000256" key="1">
    <source>
        <dbReference type="ARBA" id="ARBA00004141"/>
    </source>
</evidence>
<evidence type="ECO:0000256" key="9">
    <source>
        <dbReference type="ARBA" id="ARBA00023284"/>
    </source>
</evidence>
<proteinExistence type="inferred from homology"/>
<accession>A0A426ZAB4</accession>
<keyword evidence="4" id="KW-0874">Quinone</keyword>
<comment type="similarity">
    <text evidence="2">Belongs to the VKOR family.</text>
</comment>